<reference evidence="1" key="1">
    <citation type="submission" date="2015-09" db="EMBL/GenBank/DDBJ databases">
        <title>Draft Genome Sequences of Two Novel Amoeba-resistant Intranuclear Bacteria, Candidatus Berkiella cookevillensis and Candidatus Berkiella aquae.</title>
        <authorList>
            <person name="Mehari Y.T."/>
            <person name="Arivett B.A."/>
            <person name="Farone A.L."/>
            <person name="Gunderson J.H."/>
            <person name="Farone M.B."/>
        </authorList>
    </citation>
    <scope>NUCLEOTIDE SEQUENCE [LARGE SCALE GENOMIC DNA]</scope>
    <source>
        <strain evidence="1">CC99</strain>
    </source>
</reference>
<dbReference type="Proteomes" id="UP000051494">
    <property type="component" value="Unassembled WGS sequence"/>
</dbReference>
<dbReference type="EMBL" id="LKHV02000001">
    <property type="protein sequence ID" value="MCS5707905.1"/>
    <property type="molecule type" value="Genomic_DNA"/>
</dbReference>
<reference evidence="2" key="2">
    <citation type="journal article" date="2016" name="Genome Announc.">
        <title>Draft Genome Sequences of Two Novel Amoeba-Resistant Intranuclear Bacteria, 'Candidatus Berkiella cookevillensis' and 'Candidatus Berkiella aquae'.</title>
        <authorList>
            <person name="Mehari Y.T."/>
            <person name="Arivett B.A."/>
            <person name="Farone A.L."/>
            <person name="Gunderson J.H."/>
            <person name="Farone M.B."/>
        </authorList>
    </citation>
    <scope>NUCLEOTIDE SEQUENCE</scope>
    <source>
        <strain evidence="2">CC99</strain>
    </source>
</reference>
<comment type="caution">
    <text evidence="1">The sequence shown here is derived from an EMBL/GenBank/DDBJ whole genome shotgun (WGS) entry which is preliminary data.</text>
</comment>
<name>A0A0Q9YP00_9GAMM</name>
<organism evidence="1">
    <name type="scientific">Candidatus Berkiella cookevillensis</name>
    <dbReference type="NCBI Taxonomy" id="437022"/>
    <lineage>
        <taxon>Bacteria</taxon>
        <taxon>Pseudomonadati</taxon>
        <taxon>Pseudomonadota</taxon>
        <taxon>Gammaproteobacteria</taxon>
        <taxon>Candidatus Berkiellales</taxon>
        <taxon>Candidatus Berkiellaceae</taxon>
        <taxon>Candidatus Berkiella</taxon>
    </lineage>
</organism>
<evidence type="ECO:0000313" key="2">
    <source>
        <dbReference type="EMBL" id="MCS5707905.1"/>
    </source>
</evidence>
<dbReference type="RefSeq" id="WP_057624503.1">
    <property type="nucleotide sequence ID" value="NZ_LKHV02000001.1"/>
</dbReference>
<proteinExistence type="predicted"/>
<dbReference type="EMBL" id="LKHV01000006">
    <property type="protein sequence ID" value="KRG18516.1"/>
    <property type="molecule type" value="Genomic_DNA"/>
</dbReference>
<sequence>MKVLHTAEIELVSGGFSFFKPAPKPAPIIDLSPSQLGYLTVMVAQSAVSIAAGSPAGIAAKIGVAGLQVLATAGANVFSNYYFPDSK</sequence>
<keyword evidence="3" id="KW-1185">Reference proteome</keyword>
<evidence type="ECO:0000313" key="3">
    <source>
        <dbReference type="Proteomes" id="UP000051494"/>
    </source>
</evidence>
<dbReference type="STRING" id="437022.CC99x_01401"/>
<dbReference type="AlphaFoldDB" id="A0A0Q9YP00"/>
<protein>
    <submittedName>
        <fullName evidence="1">Uncharacterized protein</fullName>
    </submittedName>
</protein>
<accession>A0A0Q9YP00</accession>
<reference evidence="2" key="3">
    <citation type="submission" date="2021-06" db="EMBL/GenBank/DDBJ databases">
        <title>Genomic Description and Analysis of Intracellular Bacteria, Candidatus Berkiella cookevillensis and Candidatus Berkiella aquae.</title>
        <authorList>
            <person name="Kidane D.T."/>
            <person name="Mehari Y.T."/>
            <person name="Rice F.C."/>
            <person name="Arivett B.A."/>
            <person name="Farone A.L."/>
            <person name="Berk S.G."/>
            <person name="Farone M.B."/>
        </authorList>
    </citation>
    <scope>NUCLEOTIDE SEQUENCE</scope>
    <source>
        <strain evidence="2">CC99</strain>
    </source>
</reference>
<evidence type="ECO:0000313" key="1">
    <source>
        <dbReference type="EMBL" id="KRG18516.1"/>
    </source>
</evidence>
<gene>
    <name evidence="2" type="ORF">CC99x_003200</name>
    <name evidence="1" type="ORF">CC99x_01401</name>
</gene>